<accession>A0ABW4NL39</accession>
<evidence type="ECO:0000313" key="3">
    <source>
        <dbReference type="EMBL" id="MFD1798700.1"/>
    </source>
</evidence>
<organism evidence="3 4">
    <name type="scientific">Carnobacterium antarcticum</name>
    <dbReference type="NCBI Taxonomy" id="2126436"/>
    <lineage>
        <taxon>Bacteria</taxon>
        <taxon>Bacillati</taxon>
        <taxon>Bacillota</taxon>
        <taxon>Bacilli</taxon>
        <taxon>Lactobacillales</taxon>
        <taxon>Carnobacteriaceae</taxon>
        <taxon>Carnobacterium</taxon>
    </lineage>
</organism>
<dbReference type="Pfam" id="PF01035">
    <property type="entry name" value="DNA_binding_1"/>
    <property type="match status" value="1"/>
</dbReference>
<protein>
    <submittedName>
        <fullName evidence="3">MGMT family protein</fullName>
    </submittedName>
</protein>
<name>A0ABW4NL39_9LACT</name>
<dbReference type="SUPFAM" id="SSF46767">
    <property type="entry name" value="Methylated DNA-protein cysteine methyltransferase, C-terminal domain"/>
    <property type="match status" value="1"/>
</dbReference>
<dbReference type="Gene3D" id="1.10.10.10">
    <property type="entry name" value="Winged helix-like DNA-binding domain superfamily/Winged helix DNA-binding domain"/>
    <property type="match status" value="1"/>
</dbReference>
<dbReference type="CDD" id="cd06445">
    <property type="entry name" value="ATase"/>
    <property type="match status" value="1"/>
</dbReference>
<reference evidence="4" key="1">
    <citation type="journal article" date="2019" name="Int. J. Syst. Evol. Microbiol.">
        <title>The Global Catalogue of Microorganisms (GCM) 10K type strain sequencing project: providing services to taxonomists for standard genome sequencing and annotation.</title>
        <authorList>
            <consortium name="The Broad Institute Genomics Platform"/>
            <consortium name="The Broad Institute Genome Sequencing Center for Infectious Disease"/>
            <person name="Wu L."/>
            <person name="Ma J."/>
        </authorList>
    </citation>
    <scope>NUCLEOTIDE SEQUENCE [LARGE SCALE GENOMIC DNA]</scope>
    <source>
        <strain evidence="4">KCTC 42143</strain>
    </source>
</reference>
<dbReference type="PANTHER" id="PTHR42942:SF1">
    <property type="entry name" value="ALKYLTRANSFERASE-LIKE PROTEIN 1"/>
    <property type="match status" value="1"/>
</dbReference>
<feature type="domain" description="Methylated-DNA-[protein]-cysteine S-methyltransferase DNA binding" evidence="2">
    <location>
        <begin position="3"/>
        <end position="84"/>
    </location>
</feature>
<gene>
    <name evidence="3" type="ORF">ACFSBK_02350</name>
</gene>
<comment type="caution">
    <text evidence="3">The sequence shown here is derived from an EMBL/GenBank/DDBJ whole genome shotgun (WGS) entry which is preliminary data.</text>
</comment>
<dbReference type="PANTHER" id="PTHR42942">
    <property type="entry name" value="6-O-METHYLGUANINE DNA METHYLTRANSFERASE"/>
    <property type="match status" value="1"/>
</dbReference>
<dbReference type="InterPro" id="IPR052520">
    <property type="entry name" value="ATL_DNA_repair"/>
</dbReference>
<dbReference type="InterPro" id="IPR014048">
    <property type="entry name" value="MethylDNA_cys_MeTrfase_DNA-bd"/>
</dbReference>
<sequence length="113" mass="12867">MTPFTEKTINVLKQIPAGKVMTYGQVAALAGNPRGARQVVRILHSMSKNHHLPWHRVINAKGEIGLTDEEGRFTQREKLMAEGVETNAQGKVDLTIYRYCPVRFEEKNEDQLY</sequence>
<dbReference type="RefSeq" id="WP_058919111.1">
    <property type="nucleotide sequence ID" value="NZ_JBHSQC010000015.1"/>
</dbReference>
<evidence type="ECO:0000256" key="1">
    <source>
        <dbReference type="ARBA" id="ARBA00022763"/>
    </source>
</evidence>
<dbReference type="InterPro" id="IPR036217">
    <property type="entry name" value="MethylDNA_cys_MeTrfase_DNAb"/>
</dbReference>
<keyword evidence="1" id="KW-0227">DNA damage</keyword>
<keyword evidence="4" id="KW-1185">Reference proteome</keyword>
<dbReference type="Proteomes" id="UP001597285">
    <property type="component" value="Unassembled WGS sequence"/>
</dbReference>
<evidence type="ECO:0000313" key="4">
    <source>
        <dbReference type="Proteomes" id="UP001597285"/>
    </source>
</evidence>
<dbReference type="InterPro" id="IPR036388">
    <property type="entry name" value="WH-like_DNA-bd_sf"/>
</dbReference>
<proteinExistence type="predicted"/>
<evidence type="ECO:0000259" key="2">
    <source>
        <dbReference type="Pfam" id="PF01035"/>
    </source>
</evidence>
<dbReference type="EMBL" id="JBHUFF010000008">
    <property type="protein sequence ID" value="MFD1798700.1"/>
    <property type="molecule type" value="Genomic_DNA"/>
</dbReference>